<evidence type="ECO:0000256" key="1">
    <source>
        <dbReference type="ARBA" id="ARBA00000185"/>
    </source>
</evidence>
<dbReference type="Pfam" id="PF02518">
    <property type="entry name" value="HATPase_c"/>
    <property type="match status" value="1"/>
</dbReference>
<evidence type="ECO:0000256" key="7">
    <source>
        <dbReference type="ARBA" id="ARBA00023235"/>
    </source>
</evidence>
<evidence type="ECO:0000256" key="9">
    <source>
        <dbReference type="HAMAP-Rule" id="MF_00939"/>
    </source>
</evidence>
<feature type="site" description="Interaction with DNA" evidence="9">
    <location>
        <position position="460"/>
    </location>
</feature>
<dbReference type="FunFam" id="3.30.230.10:FF:000005">
    <property type="entry name" value="DNA gyrase subunit B"/>
    <property type="match status" value="1"/>
</dbReference>
<gene>
    <name evidence="9 13" type="primary">parE</name>
    <name evidence="13" type="ORF">HF865_01010</name>
    <name evidence="12" type="ORF">LRLP16767_LRLP167_01514</name>
</gene>
<dbReference type="SUPFAM" id="SSF55874">
    <property type="entry name" value="ATPase domain of HSP90 chaperone/DNA topoisomerase II/histidine kinase"/>
    <property type="match status" value="1"/>
</dbReference>
<keyword evidence="6 9" id="KW-0238">DNA-binding</keyword>
<dbReference type="InterPro" id="IPR013506">
    <property type="entry name" value="Topo_IIA_bsu_dom2"/>
</dbReference>
<reference evidence="13 14" key="2">
    <citation type="submission" date="2020-04" db="EMBL/GenBank/DDBJ databases">
        <authorList>
            <person name="Hitch T.C.A."/>
            <person name="Wylensek D."/>
            <person name="Clavel T."/>
        </authorList>
    </citation>
    <scope>NUCLEOTIDE SEQUENCE [LARGE SCALE GENOMIC DNA]</scope>
    <source>
        <strain evidence="13 14">WCA-386-APC-4I</strain>
    </source>
</reference>
<dbReference type="PANTHER" id="PTHR45866:SF12">
    <property type="entry name" value="DNA TOPOISOMERASE 4 SUBUNIT B"/>
    <property type="match status" value="1"/>
</dbReference>
<dbReference type="CDD" id="cd16928">
    <property type="entry name" value="HATPase_GyrB-like"/>
    <property type="match status" value="1"/>
</dbReference>
<evidence type="ECO:0000256" key="5">
    <source>
        <dbReference type="ARBA" id="ARBA00022842"/>
    </source>
</evidence>
<evidence type="ECO:0000313" key="14">
    <source>
        <dbReference type="Proteomes" id="UP000587270"/>
    </source>
</evidence>
<dbReference type="Gene3D" id="3.30.565.10">
    <property type="entry name" value="Histidine kinase-like ATPase, C-terminal domain"/>
    <property type="match status" value="1"/>
</dbReference>
<dbReference type="FunFam" id="3.40.50.670:FF:000002">
    <property type="entry name" value="DNA gyrase subunit B"/>
    <property type="match status" value="1"/>
</dbReference>
<comment type="subunit">
    <text evidence="8 9">Heterotetramer composed of ParC and ParE.</text>
</comment>
<dbReference type="PROSITE" id="PS00177">
    <property type="entry name" value="TOPOISOMERASE_II"/>
    <property type="match status" value="1"/>
</dbReference>
<dbReference type="Proteomes" id="UP000587270">
    <property type="component" value="Unassembled WGS sequence"/>
</dbReference>
<feature type="region of interest" description="Disordered" evidence="10">
    <location>
        <begin position="389"/>
        <end position="419"/>
    </location>
</feature>
<dbReference type="GO" id="GO:0034335">
    <property type="term" value="F:DNA negative supercoiling activity"/>
    <property type="evidence" value="ECO:0007669"/>
    <property type="project" value="UniProtKB-ARBA"/>
</dbReference>
<dbReference type="InterPro" id="IPR005740">
    <property type="entry name" value="ParE_type2"/>
</dbReference>
<accession>A0A0U5FI00</accession>
<dbReference type="Pfam" id="PF00986">
    <property type="entry name" value="DNA_gyraseB_C"/>
    <property type="match status" value="1"/>
</dbReference>
<evidence type="ECO:0000259" key="11">
    <source>
        <dbReference type="PROSITE" id="PS50880"/>
    </source>
</evidence>
<dbReference type="Gene3D" id="3.30.230.10">
    <property type="match status" value="1"/>
</dbReference>
<comment type="catalytic activity">
    <reaction evidence="1 9">
        <text>ATP-dependent breakage, passage and rejoining of double-stranded DNA.</text>
        <dbReference type="EC" id="5.6.2.2"/>
    </reaction>
</comment>
<feature type="site" description="Interaction with DNA" evidence="9">
    <location>
        <position position="628"/>
    </location>
</feature>
<dbReference type="GO" id="GO:0007059">
    <property type="term" value="P:chromosome segregation"/>
    <property type="evidence" value="ECO:0007669"/>
    <property type="project" value="UniProtKB-UniRule"/>
</dbReference>
<dbReference type="InterPro" id="IPR006171">
    <property type="entry name" value="TOPRIM_dom"/>
</dbReference>
<evidence type="ECO:0000256" key="2">
    <source>
        <dbReference type="ARBA" id="ARBA00001946"/>
    </source>
</evidence>
<comment type="cofactor">
    <cofactor evidence="2">
        <name>Mg(2+)</name>
        <dbReference type="ChEBI" id="CHEBI:18420"/>
    </cofactor>
</comment>
<dbReference type="InterPro" id="IPR003594">
    <property type="entry name" value="HATPase_dom"/>
</dbReference>
<dbReference type="GO" id="GO:0046872">
    <property type="term" value="F:metal ion binding"/>
    <property type="evidence" value="ECO:0007669"/>
    <property type="project" value="UniProtKB-KW"/>
</dbReference>
<dbReference type="InterPro" id="IPR014721">
    <property type="entry name" value="Ribsml_uS5_D2-typ_fold_subgr"/>
</dbReference>
<dbReference type="CDD" id="cd00822">
    <property type="entry name" value="TopoII_Trans_DNA_gyrase"/>
    <property type="match status" value="1"/>
</dbReference>
<keyword evidence="7 9" id="KW-0413">Isomerase</keyword>
<dbReference type="InterPro" id="IPR000565">
    <property type="entry name" value="Topo_IIA_B"/>
</dbReference>
<dbReference type="PRINTS" id="PR00418">
    <property type="entry name" value="TPI2FAMILY"/>
</dbReference>
<name>A0A0U5FI00_LIMRT</name>
<feature type="domain" description="Toprim" evidence="11">
    <location>
        <begin position="426"/>
        <end position="540"/>
    </location>
</feature>
<dbReference type="PROSITE" id="PS50880">
    <property type="entry name" value="TOPRIM"/>
    <property type="match status" value="1"/>
</dbReference>
<dbReference type="GO" id="GO:0006265">
    <property type="term" value="P:DNA topological change"/>
    <property type="evidence" value="ECO:0007669"/>
    <property type="project" value="UniProtKB-UniRule"/>
</dbReference>
<dbReference type="InterPro" id="IPR020568">
    <property type="entry name" value="Ribosomal_Su5_D2-typ_SF"/>
</dbReference>
<organism evidence="12">
    <name type="scientific">Limosilactobacillus reuteri</name>
    <name type="common">Lactobacillus reuteri</name>
    <dbReference type="NCBI Taxonomy" id="1598"/>
    <lineage>
        <taxon>Bacteria</taxon>
        <taxon>Bacillati</taxon>
        <taxon>Bacillota</taxon>
        <taxon>Bacilli</taxon>
        <taxon>Lactobacillales</taxon>
        <taxon>Lactobacillaceae</taxon>
        <taxon>Limosilactobacillus</taxon>
    </lineage>
</organism>
<keyword evidence="9" id="KW-0067">ATP-binding</keyword>
<dbReference type="NCBIfam" id="TIGR01058">
    <property type="entry name" value="parE_Gpos"/>
    <property type="match status" value="1"/>
</dbReference>
<dbReference type="EC" id="5.6.2.2" evidence="9"/>
<keyword evidence="5" id="KW-0460">Magnesium</keyword>
<sequence>MAKEEVKYDASSIQVLKGLEAVRKRPGMYIGSTDSRGLHHLVYEIVDNAVDEALSGYGDEINVTIEADNAITVQDHGRGMPVGMHASGKPTPEVIMTVLHAGGKFGQSDGYKTSGGLHGVGASVVNALSSHLTLTIVRDHVRYQEIFKDGGQPVGTLKKLGKTKAENGTTVSFKPDPKIFSTTVYDYNTLANRLRESAFLLKGIKITLTDKRAGQEKQDVFQFADGIQEFVSYLNEGKDVLGKTLYFDGKQDGVEVEVAAQYNDGYSESLLSFVNNVRTPDGGTHEAGFRSAWTKTFNEYAKKVGLLKANDKNLEGSDVREGLTAVISVRIPERLLQFEGQTKDKLGTPEARKIVDAIVSEQLNYALMENGDFAQMLIRKALKAREAREAARKARNQARGGKRKGKKERNLSGKLTPAQSKNAKKNELFLVEGDSAGGSAKQGRDRKFQAILPLRGKVLNTEKAKLDDVLKNEELNTIIYTVGAGAGSEFNVEDSNYDKIIIMTDADDDGAHIQILLLTFFYKYMRPMIEAGKIYIALPPLYRLQRGRGAKTNITYAWTNEELTKLTKKMGKGAQLQRFKGLGEMNADQLWETTMNPDTRTLIQVRIEDAELAERRVTTLMGNKVEPRREWIEENVQFTLADDQESDQLVENKGQLPQTKEPTISTWNK</sequence>
<evidence type="ECO:0000256" key="3">
    <source>
        <dbReference type="ARBA" id="ARBA00010708"/>
    </source>
</evidence>
<dbReference type="GO" id="GO:0005694">
    <property type="term" value="C:chromosome"/>
    <property type="evidence" value="ECO:0007669"/>
    <property type="project" value="InterPro"/>
</dbReference>
<dbReference type="Pfam" id="PF01751">
    <property type="entry name" value="Toprim"/>
    <property type="match status" value="1"/>
</dbReference>
<comment type="function">
    <text evidence="9">Topoisomerase IV is essential for chromosome segregation. It relaxes supercoiled DNA. Performs the decatenation events required during the replication of a circular DNA molecule.</text>
</comment>
<comment type="similarity">
    <text evidence="3">Belongs to the type II topoisomerase GyrB family.</text>
</comment>
<feature type="compositionally biased region" description="Basic residues" evidence="10">
    <location>
        <begin position="393"/>
        <end position="407"/>
    </location>
</feature>
<dbReference type="HAMAP" id="MF_00939">
    <property type="entry name" value="ParE_type2"/>
    <property type="match status" value="1"/>
</dbReference>
<dbReference type="SMART" id="SM00433">
    <property type="entry name" value="TOP2c"/>
    <property type="match status" value="1"/>
</dbReference>
<feature type="compositionally biased region" description="Polar residues" evidence="10">
    <location>
        <begin position="655"/>
        <end position="669"/>
    </location>
</feature>
<dbReference type="InterPro" id="IPR013760">
    <property type="entry name" value="Topo_IIA-like_dom_sf"/>
</dbReference>
<dbReference type="Pfam" id="PF00204">
    <property type="entry name" value="DNA_gyraseB"/>
    <property type="match status" value="1"/>
</dbReference>
<dbReference type="InterPro" id="IPR036890">
    <property type="entry name" value="HATPase_C_sf"/>
</dbReference>
<dbReference type="InterPro" id="IPR013759">
    <property type="entry name" value="Topo_IIA_B_C"/>
</dbReference>
<feature type="binding site" evidence="9">
    <location>
        <begin position="116"/>
        <end position="122"/>
    </location>
    <ligand>
        <name>ATP</name>
        <dbReference type="ChEBI" id="CHEBI:30616"/>
    </ligand>
</feature>
<feature type="binding site" evidence="9">
    <location>
        <position position="8"/>
    </location>
    <ligand>
        <name>ATP</name>
        <dbReference type="ChEBI" id="CHEBI:30616"/>
    </ligand>
</feature>
<dbReference type="OrthoDB" id="9802808at2"/>
<evidence type="ECO:0000256" key="8">
    <source>
        <dbReference type="ARBA" id="ARBA00063644"/>
    </source>
</evidence>
<dbReference type="SUPFAM" id="SSF56719">
    <property type="entry name" value="Type II DNA topoisomerase"/>
    <property type="match status" value="1"/>
</dbReference>
<evidence type="ECO:0000256" key="4">
    <source>
        <dbReference type="ARBA" id="ARBA00022723"/>
    </source>
</evidence>
<feature type="binding site" evidence="9">
    <location>
        <position position="75"/>
    </location>
    <ligand>
        <name>ATP</name>
        <dbReference type="ChEBI" id="CHEBI:30616"/>
    </ligand>
</feature>
<dbReference type="SMART" id="SM00387">
    <property type="entry name" value="HATPase_c"/>
    <property type="match status" value="1"/>
</dbReference>
<comment type="similarity">
    <text evidence="9">Belongs to the type II topoisomerase family. ParE type 2 subfamily.</text>
</comment>
<dbReference type="FunFam" id="3.30.565.10:FF:000002">
    <property type="entry name" value="DNA gyrase subunit B"/>
    <property type="match status" value="1"/>
</dbReference>
<dbReference type="Gene3D" id="3.40.50.670">
    <property type="match status" value="1"/>
</dbReference>
<dbReference type="GO" id="GO:0003677">
    <property type="term" value="F:DNA binding"/>
    <property type="evidence" value="ECO:0007669"/>
    <property type="project" value="UniProtKB-UniRule"/>
</dbReference>
<feature type="binding site" evidence="9">
    <location>
        <position position="343"/>
    </location>
    <ligand>
        <name>ATP</name>
        <dbReference type="ChEBI" id="CHEBI:30616"/>
    </ligand>
</feature>
<reference evidence="12" key="1">
    <citation type="submission" date="2015-10" db="EMBL/GenBank/DDBJ databases">
        <authorList>
            <person name="Gilbert D.G."/>
        </authorList>
    </citation>
    <scope>NUCLEOTIDE SEQUENCE</scope>
    <source>
        <strain evidence="12">Lp167-67</strain>
    </source>
</reference>
<dbReference type="PANTHER" id="PTHR45866">
    <property type="entry name" value="DNA GYRASE/TOPOISOMERASE SUBUNIT B"/>
    <property type="match status" value="1"/>
</dbReference>
<dbReference type="InterPro" id="IPR002288">
    <property type="entry name" value="DNA_gyrase_B_C"/>
</dbReference>
<keyword evidence="9" id="KW-0547">Nucleotide-binding</keyword>
<keyword evidence="9" id="KW-0799">Topoisomerase</keyword>
<dbReference type="SUPFAM" id="SSF54211">
    <property type="entry name" value="Ribosomal protein S5 domain 2-like"/>
    <property type="match status" value="1"/>
</dbReference>
<protein>
    <recommendedName>
        <fullName evidence="9">DNA topoisomerase 4 subunit B</fullName>
        <ecNumber evidence="9">5.6.2.2</ecNumber>
    </recommendedName>
    <alternativeName>
        <fullName evidence="9">Topoisomerase IV subunit B</fullName>
    </alternativeName>
</protein>
<feature type="site" description="Interaction with DNA" evidence="9">
    <location>
        <position position="512"/>
    </location>
</feature>
<evidence type="ECO:0000256" key="6">
    <source>
        <dbReference type="ARBA" id="ARBA00023125"/>
    </source>
</evidence>
<dbReference type="InterPro" id="IPR018522">
    <property type="entry name" value="TopoIIA_CS"/>
</dbReference>
<evidence type="ECO:0000313" key="12">
    <source>
        <dbReference type="EMBL" id="CUR43715.1"/>
    </source>
</evidence>
<dbReference type="InterPro" id="IPR001241">
    <property type="entry name" value="Topo_IIA"/>
</dbReference>
<dbReference type="NCBIfam" id="NF004189">
    <property type="entry name" value="PRK05644.1"/>
    <property type="match status" value="1"/>
</dbReference>
<keyword evidence="4" id="KW-0479">Metal-binding</keyword>
<feature type="binding site" evidence="9">
    <location>
        <position position="48"/>
    </location>
    <ligand>
        <name>ATP</name>
        <dbReference type="ChEBI" id="CHEBI:30616"/>
    </ligand>
</feature>
<proteinExistence type="inferred from homology"/>
<dbReference type="GO" id="GO:0005524">
    <property type="term" value="F:ATP binding"/>
    <property type="evidence" value="ECO:0007669"/>
    <property type="project" value="UniProtKB-UniRule"/>
</dbReference>
<dbReference type="PRINTS" id="PR01159">
    <property type="entry name" value="DNAGYRASEB"/>
</dbReference>
<evidence type="ECO:0000256" key="10">
    <source>
        <dbReference type="SAM" id="MobiDB-lite"/>
    </source>
</evidence>
<evidence type="ECO:0000313" key="13">
    <source>
        <dbReference type="EMBL" id="NME21312.1"/>
    </source>
</evidence>
<dbReference type="EMBL" id="JABAFN010000001">
    <property type="protein sequence ID" value="NME21312.1"/>
    <property type="molecule type" value="Genomic_DNA"/>
</dbReference>
<dbReference type="AlphaFoldDB" id="A0A0U5FI00"/>
<dbReference type="EMBL" id="LN887793">
    <property type="protein sequence ID" value="CUR43715.1"/>
    <property type="molecule type" value="Genomic_DNA"/>
</dbReference>
<feature type="region of interest" description="Disordered" evidence="10">
    <location>
        <begin position="643"/>
        <end position="669"/>
    </location>
</feature>